<feature type="domain" description="Endonuclease/exonuclease/phosphatase" evidence="1">
    <location>
        <begin position="102"/>
        <end position="198"/>
    </location>
</feature>
<protein>
    <submittedName>
        <fullName evidence="2">Endonuclease/exonuclease/phosphatase</fullName>
    </submittedName>
</protein>
<dbReference type="InterPro" id="IPR005135">
    <property type="entry name" value="Endo/exonuclease/phosphatase"/>
</dbReference>
<accession>A0A9P7CVM0</accession>
<dbReference type="OrthoDB" id="2840473at2759"/>
<organism evidence="2 3">
    <name type="scientific">Suillus placidus</name>
    <dbReference type="NCBI Taxonomy" id="48579"/>
    <lineage>
        <taxon>Eukaryota</taxon>
        <taxon>Fungi</taxon>
        <taxon>Dikarya</taxon>
        <taxon>Basidiomycota</taxon>
        <taxon>Agaricomycotina</taxon>
        <taxon>Agaricomycetes</taxon>
        <taxon>Agaricomycetidae</taxon>
        <taxon>Boletales</taxon>
        <taxon>Suillineae</taxon>
        <taxon>Suillaceae</taxon>
        <taxon>Suillus</taxon>
    </lineage>
</organism>
<reference evidence="2" key="1">
    <citation type="journal article" date="2020" name="New Phytol.">
        <title>Comparative genomics reveals dynamic genome evolution in host specialist ectomycorrhizal fungi.</title>
        <authorList>
            <person name="Lofgren L.A."/>
            <person name="Nguyen N.H."/>
            <person name="Vilgalys R."/>
            <person name="Ruytinx J."/>
            <person name="Liao H.L."/>
            <person name="Branco S."/>
            <person name="Kuo A."/>
            <person name="LaButti K."/>
            <person name="Lipzen A."/>
            <person name="Andreopoulos W."/>
            <person name="Pangilinan J."/>
            <person name="Riley R."/>
            <person name="Hundley H."/>
            <person name="Na H."/>
            <person name="Barry K."/>
            <person name="Grigoriev I.V."/>
            <person name="Stajich J.E."/>
            <person name="Kennedy P.G."/>
        </authorList>
    </citation>
    <scope>NUCLEOTIDE SEQUENCE</scope>
    <source>
        <strain evidence="2">DOB743</strain>
    </source>
</reference>
<name>A0A9P7CVM0_9AGAM</name>
<dbReference type="Proteomes" id="UP000714275">
    <property type="component" value="Unassembled WGS sequence"/>
</dbReference>
<keyword evidence="2" id="KW-0255">Endonuclease</keyword>
<proteinExistence type="predicted"/>
<dbReference type="EMBL" id="JABBWD010000127">
    <property type="protein sequence ID" value="KAG1764373.1"/>
    <property type="molecule type" value="Genomic_DNA"/>
</dbReference>
<feature type="non-terminal residue" evidence="2">
    <location>
        <position position="210"/>
    </location>
</feature>
<sequence length="210" mass="24030">IWQQNLNTSSDAQHCILSGPQTAKDWDIVAIQEPTIDTKGNTRATPDWHVVYPTQRYTHTKRSCAVTLVHKRLNTNSWRQLPFPSADVVVIQFTGTFGKLTLLNIYNDGTKQDTPPTLRQYLEDHIQLVRPTAEDHMIWLGDLNCHHTLWEEECNHHLCETQEAQTHAQAWIELMAEYGMCQALPKDLPTLQSTSSGNWTRPDNVICTDN</sequence>
<gene>
    <name evidence="2" type="ORF">EV702DRAFT_920055</name>
</gene>
<dbReference type="SUPFAM" id="SSF56219">
    <property type="entry name" value="DNase I-like"/>
    <property type="match status" value="1"/>
</dbReference>
<evidence type="ECO:0000313" key="3">
    <source>
        <dbReference type="Proteomes" id="UP000714275"/>
    </source>
</evidence>
<dbReference type="GO" id="GO:0004519">
    <property type="term" value="F:endonuclease activity"/>
    <property type="evidence" value="ECO:0007669"/>
    <property type="project" value="UniProtKB-KW"/>
</dbReference>
<keyword evidence="2" id="KW-0378">Hydrolase</keyword>
<dbReference type="Pfam" id="PF14529">
    <property type="entry name" value="Exo_endo_phos_2"/>
    <property type="match status" value="1"/>
</dbReference>
<keyword evidence="3" id="KW-1185">Reference proteome</keyword>
<feature type="non-terminal residue" evidence="2">
    <location>
        <position position="1"/>
    </location>
</feature>
<evidence type="ECO:0000259" key="1">
    <source>
        <dbReference type="Pfam" id="PF14529"/>
    </source>
</evidence>
<keyword evidence="2" id="KW-0540">Nuclease</keyword>
<evidence type="ECO:0000313" key="2">
    <source>
        <dbReference type="EMBL" id="KAG1764373.1"/>
    </source>
</evidence>
<dbReference type="Gene3D" id="3.60.10.10">
    <property type="entry name" value="Endonuclease/exonuclease/phosphatase"/>
    <property type="match status" value="1"/>
</dbReference>
<comment type="caution">
    <text evidence="2">The sequence shown here is derived from an EMBL/GenBank/DDBJ whole genome shotgun (WGS) entry which is preliminary data.</text>
</comment>
<dbReference type="AlphaFoldDB" id="A0A9P7CVM0"/>
<dbReference type="InterPro" id="IPR036691">
    <property type="entry name" value="Endo/exonu/phosph_ase_sf"/>
</dbReference>